<accession>A0AAJ8BMT7</accession>
<evidence type="ECO:0000313" key="3">
    <source>
        <dbReference type="Proteomes" id="UP000694890"/>
    </source>
</evidence>
<keyword evidence="1" id="KW-0175">Coiled coil</keyword>
<dbReference type="GeneID" id="108893167"/>
<organism evidence="3 4">
    <name type="scientific">Lates calcarifer</name>
    <name type="common">Barramundi</name>
    <name type="synonym">Holocentrus calcarifer</name>
    <dbReference type="NCBI Taxonomy" id="8187"/>
    <lineage>
        <taxon>Eukaryota</taxon>
        <taxon>Metazoa</taxon>
        <taxon>Chordata</taxon>
        <taxon>Craniata</taxon>
        <taxon>Vertebrata</taxon>
        <taxon>Euteleostomi</taxon>
        <taxon>Actinopterygii</taxon>
        <taxon>Neopterygii</taxon>
        <taxon>Teleostei</taxon>
        <taxon>Neoteleostei</taxon>
        <taxon>Acanthomorphata</taxon>
        <taxon>Carangaria</taxon>
        <taxon>Carangaria incertae sedis</taxon>
        <taxon>Centropomidae</taxon>
        <taxon>Lates</taxon>
    </lineage>
</organism>
<dbReference type="KEGG" id="lcf:108893167"/>
<feature type="coiled-coil region" evidence="1">
    <location>
        <begin position="16"/>
        <end position="103"/>
    </location>
</feature>
<proteinExistence type="predicted"/>
<gene>
    <name evidence="4" type="primary">LOC108893167</name>
</gene>
<dbReference type="Proteomes" id="UP000694890">
    <property type="component" value="Linkage group LG20"/>
</dbReference>
<dbReference type="RefSeq" id="XP_050934599.1">
    <property type="nucleotide sequence ID" value="XM_051078642.1"/>
</dbReference>
<dbReference type="AlphaFoldDB" id="A0AAJ8BMT7"/>
<feature type="region of interest" description="Disordered" evidence="2">
    <location>
        <begin position="299"/>
        <end position="352"/>
    </location>
</feature>
<evidence type="ECO:0000256" key="1">
    <source>
        <dbReference type="SAM" id="Coils"/>
    </source>
</evidence>
<evidence type="ECO:0000256" key="2">
    <source>
        <dbReference type="SAM" id="MobiDB-lite"/>
    </source>
</evidence>
<reference evidence="4" key="1">
    <citation type="submission" date="2025-08" db="UniProtKB">
        <authorList>
            <consortium name="RefSeq"/>
        </authorList>
    </citation>
    <scope>IDENTIFICATION</scope>
    <source>
        <tissue evidence="4">Brain</tissue>
    </source>
</reference>
<protein>
    <submittedName>
        <fullName evidence="4">Uncharacterized protein LOC108893167</fullName>
    </submittedName>
</protein>
<evidence type="ECO:0000313" key="4">
    <source>
        <dbReference type="RefSeq" id="XP_050934599.1"/>
    </source>
</evidence>
<sequence length="352" mass="42499">MENYSSNIFSTYHRAMTDLKGKNKELEAENTALKNLMLKKEFNWSQEREKMRNEMDSLVSTLSKTQKNLNNLLKDFETKNVQQKELNTRFMEMDKKLKEKEEEICSLKESLRLQQNETKRVKKQWKTESDRVKEMQLSFNRSIMQFNEEWESRLTVSEDKAAADLKALEESCSKNMKDLMEEKDEMMASAFSETMALIVKILGHVAKVKSMETKIDQTEIKWQAKAEALERDLLQEQTEKKACLKRIEAMKKYIREVLERFLAEEEYWFYQSNRMEEDLELLMLQDIELQRRAFMSDKDKVKMKKEEKKAKKAQEKRLKKEMKEREKQEKKAKKEREKREKRERKESERREN</sequence>
<name>A0AAJ8BMT7_LATCA</name>